<dbReference type="EMBL" id="JASCIS010000006">
    <property type="protein sequence ID" value="MDI3418517.1"/>
    <property type="molecule type" value="Genomic_DNA"/>
</dbReference>
<dbReference type="Gene3D" id="3.10.450.50">
    <property type="match status" value="1"/>
</dbReference>
<dbReference type="Proteomes" id="UP001237105">
    <property type="component" value="Unassembled WGS sequence"/>
</dbReference>
<gene>
    <name evidence="3" type="ORF">QIT00_08060</name>
</gene>
<organism evidence="3 4">
    <name type="scientific">Streptomyces luteolus</name>
    <dbReference type="NCBI Taxonomy" id="3043615"/>
    <lineage>
        <taxon>Bacteria</taxon>
        <taxon>Bacillati</taxon>
        <taxon>Actinomycetota</taxon>
        <taxon>Actinomycetes</taxon>
        <taxon>Kitasatosporales</taxon>
        <taxon>Streptomycetaceae</taxon>
        <taxon>Streptomyces</taxon>
    </lineage>
</organism>
<comment type="caution">
    <text evidence="3">The sequence shown here is derived from an EMBL/GenBank/DDBJ whole genome shotgun (WGS) entry which is preliminary data.</text>
</comment>
<protein>
    <submittedName>
        <fullName evidence="3">Nuclear transport factor 2 family protein</fullName>
    </submittedName>
</protein>
<name>A0ABT6SSE5_9ACTN</name>
<reference evidence="3 4" key="1">
    <citation type="submission" date="2023-05" db="EMBL/GenBank/DDBJ databases">
        <title>Draft genome sequence of Streptomyces sp. B-S-A12 isolated from a cave soil in Thailand.</title>
        <authorList>
            <person name="Chamroensaksri N."/>
            <person name="Muangham S."/>
        </authorList>
    </citation>
    <scope>NUCLEOTIDE SEQUENCE [LARGE SCALE GENOMIC DNA]</scope>
    <source>
        <strain evidence="3 4">B-S-A12</strain>
    </source>
</reference>
<accession>A0ABT6SSE5</accession>
<dbReference type="PROSITE" id="PS51257">
    <property type="entry name" value="PROKAR_LIPOPROTEIN"/>
    <property type="match status" value="1"/>
</dbReference>
<dbReference type="InterPro" id="IPR032710">
    <property type="entry name" value="NTF2-like_dom_sf"/>
</dbReference>
<evidence type="ECO:0000259" key="2">
    <source>
        <dbReference type="Pfam" id="PF12680"/>
    </source>
</evidence>
<dbReference type="InterPro" id="IPR037401">
    <property type="entry name" value="SnoaL-like"/>
</dbReference>
<dbReference type="RefSeq" id="WP_282534432.1">
    <property type="nucleotide sequence ID" value="NZ_JASCIS010000006.1"/>
</dbReference>
<feature type="region of interest" description="Disordered" evidence="1">
    <location>
        <begin position="22"/>
        <end position="55"/>
    </location>
</feature>
<dbReference type="Pfam" id="PF12680">
    <property type="entry name" value="SnoaL_2"/>
    <property type="match status" value="1"/>
</dbReference>
<proteinExistence type="predicted"/>
<evidence type="ECO:0000256" key="1">
    <source>
        <dbReference type="SAM" id="MobiDB-lite"/>
    </source>
</evidence>
<sequence length="150" mass="16020">MRHRVLIPAALAATLLITGCSSTPDEPDKLAGTSTPAAEKKGDTESGAAGADPATRRYMDAVADSDLDALADAFHEDAVAVDVSREFRGRDAIRDWAEAEVIGGRLRILETTPEKGGTTLLVRVDPGGFEATYEFDVRDGRISRLSLQYA</sequence>
<keyword evidence="4" id="KW-1185">Reference proteome</keyword>
<feature type="domain" description="SnoaL-like" evidence="2">
    <location>
        <begin position="56"/>
        <end position="144"/>
    </location>
</feature>
<dbReference type="SUPFAM" id="SSF54427">
    <property type="entry name" value="NTF2-like"/>
    <property type="match status" value="1"/>
</dbReference>
<evidence type="ECO:0000313" key="4">
    <source>
        <dbReference type="Proteomes" id="UP001237105"/>
    </source>
</evidence>
<evidence type="ECO:0000313" key="3">
    <source>
        <dbReference type="EMBL" id="MDI3418517.1"/>
    </source>
</evidence>